<evidence type="ECO:0000256" key="3">
    <source>
        <dbReference type="ARBA" id="ARBA00022695"/>
    </source>
</evidence>
<dbReference type="Pfam" id="PF03802">
    <property type="entry name" value="CitX"/>
    <property type="match status" value="1"/>
</dbReference>
<evidence type="ECO:0000256" key="4">
    <source>
        <dbReference type="ARBA" id="ARBA00048574"/>
    </source>
</evidence>
<name>A0AAW8UL97_ENTCA</name>
<reference evidence="5" key="1">
    <citation type="submission" date="2023-03" db="EMBL/GenBank/DDBJ databases">
        <authorList>
            <person name="Shen W."/>
            <person name="Cai J."/>
        </authorList>
    </citation>
    <scope>NUCLEOTIDE SEQUENCE</scope>
    <source>
        <strain evidence="5">K72-2</strain>
    </source>
</reference>
<evidence type="ECO:0000256" key="1">
    <source>
        <dbReference type="ARBA" id="ARBA00012524"/>
    </source>
</evidence>
<evidence type="ECO:0000256" key="2">
    <source>
        <dbReference type="ARBA" id="ARBA00022679"/>
    </source>
</evidence>
<comment type="catalytic activity">
    <reaction evidence="4">
        <text>apo-[citrate lyase ACP] + 2'-(5''-triphospho-alpha-D-ribosyl)-3'-dephospho-CoA = holo-[citrate lyase ACP] + diphosphate</text>
        <dbReference type="Rhea" id="RHEA:16333"/>
        <dbReference type="Rhea" id="RHEA-COMP:10157"/>
        <dbReference type="Rhea" id="RHEA-COMP:10158"/>
        <dbReference type="ChEBI" id="CHEBI:29999"/>
        <dbReference type="ChEBI" id="CHEBI:33019"/>
        <dbReference type="ChEBI" id="CHEBI:61378"/>
        <dbReference type="ChEBI" id="CHEBI:82683"/>
        <dbReference type="EC" id="2.7.7.61"/>
    </reaction>
</comment>
<accession>A0AAW8UL97</accession>
<organism evidence="5 6">
    <name type="scientific">Enterococcus casseliflavus</name>
    <name type="common">Enterococcus flavescens</name>
    <dbReference type="NCBI Taxonomy" id="37734"/>
    <lineage>
        <taxon>Bacteria</taxon>
        <taxon>Bacillati</taxon>
        <taxon>Bacillota</taxon>
        <taxon>Bacilli</taxon>
        <taxon>Lactobacillales</taxon>
        <taxon>Enterococcaceae</taxon>
        <taxon>Enterococcus</taxon>
    </lineage>
</organism>
<dbReference type="GO" id="GO:0051191">
    <property type="term" value="P:prosthetic group biosynthetic process"/>
    <property type="evidence" value="ECO:0007669"/>
    <property type="project" value="InterPro"/>
</dbReference>
<dbReference type="NCBIfam" id="NF002383">
    <property type="entry name" value="PRK01392.1"/>
    <property type="match status" value="1"/>
</dbReference>
<keyword evidence="3 5" id="KW-0548">Nucleotidyltransferase</keyword>
<keyword evidence="5" id="KW-0456">Lyase</keyword>
<protein>
    <recommendedName>
        <fullName evidence="1">citrate lyase holo-[acyl-carrier protein] synthase</fullName>
        <ecNumber evidence="1">2.7.7.61</ecNumber>
    </recommendedName>
</protein>
<proteinExistence type="predicted"/>
<dbReference type="GO" id="GO:0016829">
    <property type="term" value="F:lyase activity"/>
    <property type="evidence" value="ECO:0007669"/>
    <property type="project" value="UniProtKB-KW"/>
</dbReference>
<evidence type="ECO:0000313" key="5">
    <source>
        <dbReference type="EMBL" id="MDT2963576.1"/>
    </source>
</evidence>
<sequence>MWSKMSDALFSGTPVTLTDMLQARENRSSLQRELLAADEKAALLVATMNIPGPVKNSAPLTAVFEELITEIEEVVKELIPLANLYRSLETGPEYYLVLPTDPYELKRMMVQIETNHPYGRLVDLDVLTKTQDQLLPISRTEIGLPARSCYVCEQDAKVCGRSRTHSVADMQQQIRKIIQERVKE</sequence>
<dbReference type="EC" id="2.7.7.61" evidence="1"/>
<dbReference type="AlphaFoldDB" id="A0AAW8UL97"/>
<dbReference type="RefSeq" id="WP_051138931.1">
    <property type="nucleotide sequence ID" value="NZ_CABGJK010000005.1"/>
</dbReference>
<dbReference type="InterPro" id="IPR005551">
    <property type="entry name" value="CitX"/>
</dbReference>
<gene>
    <name evidence="5" type="primary">citX</name>
    <name evidence="5" type="ORF">P7I32_03090</name>
</gene>
<comment type="caution">
    <text evidence="5">The sequence shown here is derived from an EMBL/GenBank/DDBJ whole genome shotgun (WGS) entry which is preliminary data.</text>
</comment>
<dbReference type="Proteomes" id="UP001268896">
    <property type="component" value="Unassembled WGS sequence"/>
</dbReference>
<dbReference type="EMBL" id="JARQDV010000001">
    <property type="protein sequence ID" value="MDT2963576.1"/>
    <property type="molecule type" value="Genomic_DNA"/>
</dbReference>
<dbReference type="GO" id="GO:0050519">
    <property type="term" value="F:holo-citrate lyase synthase activity"/>
    <property type="evidence" value="ECO:0007669"/>
    <property type="project" value="UniProtKB-EC"/>
</dbReference>
<dbReference type="NCBIfam" id="TIGR03124">
    <property type="entry name" value="citrate_citX"/>
    <property type="match status" value="1"/>
</dbReference>
<evidence type="ECO:0000313" key="6">
    <source>
        <dbReference type="Proteomes" id="UP001268896"/>
    </source>
</evidence>
<keyword evidence="2 5" id="KW-0808">Transferase</keyword>